<protein>
    <recommendedName>
        <fullName evidence="2">Glycosyltransferase</fullName>
    </recommendedName>
</protein>
<dbReference type="Gene3D" id="3.40.50.2000">
    <property type="entry name" value="Glycogen Phosphorylase B"/>
    <property type="match status" value="2"/>
</dbReference>
<reference evidence="1" key="1">
    <citation type="journal article" date="2020" name="Nature">
        <title>Giant virus diversity and host interactions through global metagenomics.</title>
        <authorList>
            <person name="Schulz F."/>
            <person name="Roux S."/>
            <person name="Paez-Espino D."/>
            <person name="Jungbluth S."/>
            <person name="Walsh D.A."/>
            <person name="Denef V.J."/>
            <person name="McMahon K.D."/>
            <person name="Konstantinidis K.T."/>
            <person name="Eloe-Fadrosh E.A."/>
            <person name="Kyrpides N.C."/>
            <person name="Woyke T."/>
        </authorList>
    </citation>
    <scope>NUCLEOTIDE SEQUENCE</scope>
    <source>
        <strain evidence="1">GVMAG-M-3300009155-48</strain>
    </source>
</reference>
<dbReference type="EMBL" id="MN738924">
    <property type="protein sequence ID" value="QHT31678.1"/>
    <property type="molecule type" value="Genomic_DNA"/>
</dbReference>
<evidence type="ECO:0008006" key="2">
    <source>
        <dbReference type="Google" id="ProtNLM"/>
    </source>
</evidence>
<name>A0A6C0ERS5_9ZZZZ</name>
<sequence>MVNVYLIGPGLKPIPPTGWGAVEAVIWDYHENLIKRGIKSTIINEPNLQQVITLCNNTMPDVIHIMYDDYIVIAPYLKCTRILYTSHYAYITHPHFATQYSYYYNNFFKKVIGYQNRVTLNVISNDIKDVYRKCGFDKRINVICNGAREDLFDFTINPTYPNKSVYIAKIEKRKGQYKYQNLPGIDFIGNYQDSDFDINNENYLGEWDKQTLYKNLTNYGNLVLLSEGEADPLVVKEGLIAGLGVVVSECASANLDLSKPFITVIPNDKLNDLQFVYRKIIENRLICIEMRQEIHQYAMDNFAWGKIIEKYIETCL</sequence>
<organism evidence="1">
    <name type="scientific">viral metagenome</name>
    <dbReference type="NCBI Taxonomy" id="1070528"/>
    <lineage>
        <taxon>unclassified sequences</taxon>
        <taxon>metagenomes</taxon>
        <taxon>organismal metagenomes</taxon>
    </lineage>
</organism>
<evidence type="ECO:0000313" key="1">
    <source>
        <dbReference type="EMBL" id="QHT31678.1"/>
    </source>
</evidence>
<accession>A0A6C0ERS5</accession>
<dbReference type="AlphaFoldDB" id="A0A6C0ERS5"/>
<proteinExistence type="predicted"/>
<dbReference type="SUPFAM" id="SSF53756">
    <property type="entry name" value="UDP-Glycosyltransferase/glycogen phosphorylase"/>
    <property type="match status" value="1"/>
</dbReference>